<dbReference type="Proteomes" id="UP000199421">
    <property type="component" value="Unassembled WGS sequence"/>
</dbReference>
<feature type="compositionally biased region" description="Basic and acidic residues" evidence="1">
    <location>
        <begin position="51"/>
        <end position="74"/>
    </location>
</feature>
<protein>
    <submittedName>
        <fullName evidence="3">Uncharacterized protein</fullName>
    </submittedName>
</protein>
<gene>
    <name evidence="3" type="ORF">SAMN05661044_03596</name>
</gene>
<dbReference type="AlphaFoldDB" id="A0A1H7TND4"/>
<organism evidence="3 4">
    <name type="scientific">Olivibacter domesticus</name>
    <name type="common">Pseudosphingobacterium domesticum</name>
    <dbReference type="NCBI Taxonomy" id="407022"/>
    <lineage>
        <taxon>Bacteria</taxon>
        <taxon>Pseudomonadati</taxon>
        <taxon>Bacteroidota</taxon>
        <taxon>Sphingobacteriia</taxon>
        <taxon>Sphingobacteriales</taxon>
        <taxon>Sphingobacteriaceae</taxon>
        <taxon>Olivibacter</taxon>
    </lineage>
</organism>
<dbReference type="EMBL" id="FOAF01000004">
    <property type="protein sequence ID" value="SEL85876.1"/>
    <property type="molecule type" value="Genomic_DNA"/>
</dbReference>
<evidence type="ECO:0000256" key="1">
    <source>
        <dbReference type="SAM" id="MobiDB-lite"/>
    </source>
</evidence>
<feature type="region of interest" description="Disordered" evidence="1">
    <location>
        <begin position="26"/>
        <end position="74"/>
    </location>
</feature>
<feature type="chain" id="PRO_5011457286" evidence="2">
    <location>
        <begin position="20"/>
        <end position="74"/>
    </location>
</feature>
<evidence type="ECO:0000256" key="2">
    <source>
        <dbReference type="SAM" id="SignalP"/>
    </source>
</evidence>
<proteinExistence type="predicted"/>
<accession>A0A1H7TND4</accession>
<reference evidence="4" key="1">
    <citation type="submission" date="2016-10" db="EMBL/GenBank/DDBJ databases">
        <authorList>
            <person name="Varghese N."/>
            <person name="Submissions S."/>
        </authorList>
    </citation>
    <scope>NUCLEOTIDE SEQUENCE [LARGE SCALE GENOMIC DNA]</scope>
    <source>
        <strain evidence="4">DSM 18733</strain>
    </source>
</reference>
<feature type="signal peptide" evidence="2">
    <location>
        <begin position="1"/>
        <end position="19"/>
    </location>
</feature>
<keyword evidence="4" id="KW-1185">Reference proteome</keyword>
<name>A0A1H7TND4_OLID1</name>
<sequence>MKKAILALALVATTFGAFAQQTVKKETASATKTEIQKKEDGVKKHHKNRAAKAESKKAENKVMAAKKEVKAPIK</sequence>
<evidence type="ECO:0000313" key="4">
    <source>
        <dbReference type="Proteomes" id="UP000199421"/>
    </source>
</evidence>
<evidence type="ECO:0000313" key="3">
    <source>
        <dbReference type="EMBL" id="SEL85876.1"/>
    </source>
</evidence>
<dbReference type="RefSeq" id="WP_093326901.1">
    <property type="nucleotide sequence ID" value="NZ_FOAF01000004.1"/>
</dbReference>
<keyword evidence="2" id="KW-0732">Signal</keyword>